<dbReference type="SMART" id="SM00360">
    <property type="entry name" value="RRM"/>
    <property type="match status" value="2"/>
</dbReference>
<feature type="region of interest" description="Disordered" evidence="3">
    <location>
        <begin position="111"/>
        <end position="215"/>
    </location>
</feature>
<proteinExistence type="predicted"/>
<dbReference type="PANTHER" id="PTHR48025:SF1">
    <property type="entry name" value="RRM DOMAIN-CONTAINING PROTEIN"/>
    <property type="match status" value="1"/>
</dbReference>
<dbReference type="EMBL" id="JAPDMQ010000066">
    <property type="protein sequence ID" value="KAK0537067.1"/>
    <property type="molecule type" value="Genomic_DNA"/>
</dbReference>
<dbReference type="AlphaFoldDB" id="A0AAN6GEF8"/>
<dbReference type="SUPFAM" id="SSF54928">
    <property type="entry name" value="RNA-binding domain, RBD"/>
    <property type="match status" value="2"/>
</dbReference>
<comment type="caution">
    <text evidence="5">The sequence shown here is derived from an EMBL/GenBank/DDBJ whole genome shotgun (WGS) entry which is preliminary data.</text>
</comment>
<evidence type="ECO:0000256" key="3">
    <source>
        <dbReference type="SAM" id="MobiDB-lite"/>
    </source>
</evidence>
<keyword evidence="1 2" id="KW-0694">RNA-binding</keyword>
<evidence type="ECO:0000256" key="2">
    <source>
        <dbReference type="PROSITE-ProRule" id="PRU00176"/>
    </source>
</evidence>
<organism evidence="5 6">
    <name type="scientific">Tilletia horrida</name>
    <dbReference type="NCBI Taxonomy" id="155126"/>
    <lineage>
        <taxon>Eukaryota</taxon>
        <taxon>Fungi</taxon>
        <taxon>Dikarya</taxon>
        <taxon>Basidiomycota</taxon>
        <taxon>Ustilaginomycotina</taxon>
        <taxon>Exobasidiomycetes</taxon>
        <taxon>Tilletiales</taxon>
        <taxon>Tilletiaceae</taxon>
        <taxon>Tilletia</taxon>
    </lineage>
</organism>
<keyword evidence="6" id="KW-1185">Reference proteome</keyword>
<dbReference type="InterPro" id="IPR050502">
    <property type="entry name" value="Euk_RNA-bind_prot"/>
</dbReference>
<reference evidence="5" key="1">
    <citation type="journal article" date="2023" name="PhytoFront">
        <title>Draft Genome Resources of Seven Strains of Tilletia horrida, Causal Agent of Kernel Smut of Rice.</title>
        <authorList>
            <person name="Khanal S."/>
            <person name="Antony Babu S."/>
            <person name="Zhou X.G."/>
        </authorList>
    </citation>
    <scope>NUCLEOTIDE SEQUENCE</scope>
    <source>
        <strain evidence="5">TX3</strain>
    </source>
</reference>
<dbReference type="InterPro" id="IPR012677">
    <property type="entry name" value="Nucleotide-bd_a/b_plait_sf"/>
</dbReference>
<dbReference type="Proteomes" id="UP001176521">
    <property type="component" value="Unassembled WGS sequence"/>
</dbReference>
<dbReference type="PANTHER" id="PTHR48025">
    <property type="entry name" value="OS02G0815200 PROTEIN"/>
    <property type="match status" value="1"/>
</dbReference>
<feature type="compositionally biased region" description="Low complexity" evidence="3">
    <location>
        <begin position="176"/>
        <end position="185"/>
    </location>
</feature>
<sequence>MADSSAAVPAPVAVDATAAAAPAAASPAPVTPAANPEEAKKQVFVGNLAFATTEADLKSLFSEAGSVAHAQIITRGTRSLGYAFVTFASEADATNAVQLLNKREVAGREINVEGAKPQSATPKAAAAGGGANGDDAAAAAGGARRGGSGGARGGRGSGRGSGRGGRGGASSGRTGGSSSSAAAAAGGAGGAGARRPPRSSANKEDGAAPTGEPSQTLIFVANLPFSTDDDGLKAAFANYKITSAFVAKRFGRKSKGYGFVDAESHEEQQRIIEEGKGLTIGDREVQLRVALNKADSGAAAAGGADEEGAADPAAALADGVAAVKVEDSA</sequence>
<dbReference type="GO" id="GO:0003729">
    <property type="term" value="F:mRNA binding"/>
    <property type="evidence" value="ECO:0007669"/>
    <property type="project" value="TreeGrafter"/>
</dbReference>
<dbReference type="Gene3D" id="3.30.70.330">
    <property type="match status" value="2"/>
</dbReference>
<evidence type="ECO:0000313" key="5">
    <source>
        <dbReference type="EMBL" id="KAK0537067.1"/>
    </source>
</evidence>
<evidence type="ECO:0000256" key="1">
    <source>
        <dbReference type="ARBA" id="ARBA00022884"/>
    </source>
</evidence>
<feature type="compositionally biased region" description="Gly residues" evidence="3">
    <location>
        <begin position="143"/>
        <end position="175"/>
    </location>
</feature>
<feature type="domain" description="RRM" evidence="4">
    <location>
        <begin position="41"/>
        <end position="117"/>
    </location>
</feature>
<feature type="domain" description="RRM" evidence="4">
    <location>
        <begin position="216"/>
        <end position="292"/>
    </location>
</feature>
<name>A0AAN6GEF8_9BASI</name>
<evidence type="ECO:0000313" key="6">
    <source>
        <dbReference type="Proteomes" id="UP001176521"/>
    </source>
</evidence>
<dbReference type="GO" id="GO:0005634">
    <property type="term" value="C:nucleus"/>
    <property type="evidence" value="ECO:0007669"/>
    <property type="project" value="TreeGrafter"/>
</dbReference>
<dbReference type="PROSITE" id="PS50102">
    <property type="entry name" value="RRM"/>
    <property type="match status" value="2"/>
</dbReference>
<dbReference type="InterPro" id="IPR035979">
    <property type="entry name" value="RBD_domain_sf"/>
</dbReference>
<protein>
    <recommendedName>
        <fullName evidence="4">RRM domain-containing protein</fullName>
    </recommendedName>
</protein>
<dbReference type="CDD" id="cd00590">
    <property type="entry name" value="RRM_SF"/>
    <property type="match status" value="2"/>
</dbReference>
<accession>A0AAN6GEF8</accession>
<dbReference type="InterPro" id="IPR000504">
    <property type="entry name" value="RRM_dom"/>
</dbReference>
<gene>
    <name evidence="5" type="ORF">OC842_001763</name>
</gene>
<evidence type="ECO:0000259" key="4">
    <source>
        <dbReference type="PROSITE" id="PS50102"/>
    </source>
</evidence>
<feature type="compositionally biased region" description="Low complexity" evidence="3">
    <location>
        <begin position="133"/>
        <end position="142"/>
    </location>
</feature>
<dbReference type="Pfam" id="PF00076">
    <property type="entry name" value="RRM_1"/>
    <property type="match status" value="2"/>
</dbReference>